<dbReference type="EMBL" id="JAUCMV010000002">
    <property type="protein sequence ID" value="KAK0418673.1"/>
    <property type="molecule type" value="Genomic_DNA"/>
</dbReference>
<comment type="caution">
    <text evidence="8">The sequence shown here is derived from an EMBL/GenBank/DDBJ whole genome shotgun (WGS) entry which is preliminary data.</text>
</comment>
<dbReference type="GO" id="GO:0003723">
    <property type="term" value="F:RNA binding"/>
    <property type="evidence" value="ECO:0007669"/>
    <property type="project" value="UniProtKB-UniRule"/>
</dbReference>
<reference evidence="8" key="1">
    <citation type="submission" date="2023-06" db="EMBL/GenBank/DDBJ databases">
        <title>Genomic analysis of the entomopathogenic nematode Steinernema hermaphroditum.</title>
        <authorList>
            <person name="Schwarz E.M."/>
            <person name="Heppert J.K."/>
            <person name="Baniya A."/>
            <person name="Schwartz H.T."/>
            <person name="Tan C.-H."/>
            <person name="Antoshechkin I."/>
            <person name="Sternberg P.W."/>
            <person name="Goodrich-Blair H."/>
            <person name="Dillman A.R."/>
        </authorList>
    </citation>
    <scope>NUCLEOTIDE SEQUENCE</scope>
    <source>
        <strain evidence="8">PS9179</strain>
        <tissue evidence="8">Whole animal</tissue>
    </source>
</reference>
<feature type="compositionally biased region" description="Basic residues" evidence="5">
    <location>
        <begin position="136"/>
        <end position="152"/>
    </location>
</feature>
<evidence type="ECO:0000313" key="8">
    <source>
        <dbReference type="EMBL" id="KAK0418673.1"/>
    </source>
</evidence>
<keyword evidence="4" id="KW-0863">Zinc-finger</keyword>
<evidence type="ECO:0000256" key="3">
    <source>
        <dbReference type="PROSITE-ProRule" id="PRU00176"/>
    </source>
</evidence>
<dbReference type="InterPro" id="IPR000571">
    <property type="entry name" value="Znf_CCCH"/>
</dbReference>
<gene>
    <name evidence="8" type="ORF">QR680_013703</name>
</gene>
<dbReference type="PROSITE" id="PS50102">
    <property type="entry name" value="RRM"/>
    <property type="match status" value="1"/>
</dbReference>
<protein>
    <recommendedName>
        <fullName evidence="10">C3H1-type domain-containing protein</fullName>
    </recommendedName>
</protein>
<dbReference type="Pfam" id="PF01480">
    <property type="entry name" value="PWI"/>
    <property type="match status" value="1"/>
</dbReference>
<feature type="domain" description="C3H1-type" evidence="7">
    <location>
        <begin position="167"/>
        <end position="195"/>
    </location>
</feature>
<evidence type="ECO:0000313" key="9">
    <source>
        <dbReference type="Proteomes" id="UP001175271"/>
    </source>
</evidence>
<name>A0AA39I6E4_9BILA</name>
<dbReference type="PANTHER" id="PTHR14398">
    <property type="entry name" value="RNA RECOGNITION RRM/RNP DOMAIN"/>
    <property type="match status" value="1"/>
</dbReference>
<feature type="compositionally biased region" description="Polar residues" evidence="5">
    <location>
        <begin position="158"/>
        <end position="167"/>
    </location>
</feature>
<dbReference type="PROSITE" id="PS50103">
    <property type="entry name" value="ZF_C3H1"/>
    <property type="match status" value="1"/>
</dbReference>
<evidence type="ECO:0008006" key="10">
    <source>
        <dbReference type="Google" id="ProtNLM"/>
    </source>
</evidence>
<evidence type="ECO:0000256" key="5">
    <source>
        <dbReference type="SAM" id="MobiDB-lite"/>
    </source>
</evidence>
<dbReference type="Gene3D" id="1.20.1390.10">
    <property type="entry name" value="PWI domain"/>
    <property type="match status" value="1"/>
</dbReference>
<feature type="zinc finger region" description="C3H1-type" evidence="4">
    <location>
        <begin position="167"/>
        <end position="195"/>
    </location>
</feature>
<dbReference type="Gene3D" id="3.30.70.330">
    <property type="match status" value="1"/>
</dbReference>
<keyword evidence="9" id="KW-1185">Reference proteome</keyword>
<dbReference type="Proteomes" id="UP001175271">
    <property type="component" value="Unassembled WGS sequence"/>
</dbReference>
<feature type="compositionally biased region" description="Basic and acidic residues" evidence="5">
    <location>
        <begin position="530"/>
        <end position="542"/>
    </location>
</feature>
<proteinExistence type="predicted"/>
<feature type="domain" description="RRM" evidence="6">
    <location>
        <begin position="296"/>
        <end position="370"/>
    </location>
</feature>
<dbReference type="InterPro" id="IPR045137">
    <property type="entry name" value="RBM26/27"/>
</dbReference>
<dbReference type="AlphaFoldDB" id="A0AA39I6E4"/>
<evidence type="ECO:0000259" key="7">
    <source>
        <dbReference type="PROSITE" id="PS50103"/>
    </source>
</evidence>
<keyword evidence="4" id="KW-0479">Metal-binding</keyword>
<feature type="region of interest" description="Disordered" evidence="5">
    <location>
        <begin position="509"/>
        <end position="542"/>
    </location>
</feature>
<evidence type="ECO:0000259" key="6">
    <source>
        <dbReference type="PROSITE" id="PS50102"/>
    </source>
</evidence>
<evidence type="ECO:0000256" key="2">
    <source>
        <dbReference type="ARBA" id="ARBA00043866"/>
    </source>
</evidence>
<keyword evidence="1 3" id="KW-0694">RNA-binding</keyword>
<accession>A0AA39I6E4</accession>
<dbReference type="InterPro" id="IPR035979">
    <property type="entry name" value="RBD_domain_sf"/>
</dbReference>
<dbReference type="Pfam" id="PF00076">
    <property type="entry name" value="RRM_1"/>
    <property type="match status" value="1"/>
</dbReference>
<sequence>MPVHISDPEKLNAWLVNEIRPLTDADPQVLSKYIIAILRKDKQDHKTFCEEQLEVFLGSKSRAFVDRLFSVVHKEGYLGTSSGVSQKAPSVVEPKGGETIKKETKPVAAVDEVTIINTPWPIPVVGRRDVNGSPRARSRTPPRARSRPRSKSPVRSTLNTSSASPQATPVVRCRDFEEKGYCTLGEMCGFDHGPDPLIVENPMRPTGRDLPSRYGYFSEGAKVCDVNGNDPAFGAHTTGCDPQILAGQGATGPTMAPRVKGPDIVFDVQSEVHRPWENNRNYRKIYRRDDAFSKKCSLVIRRIPEELNVLSKLNEYFSRFGNITNVQVKYQGHPETACITFATHEEANAAFISSEAVLNNRFIRVYWDREGSDTVGTLQQRRYRPFVHYQPQRKYGVAYSRYQNVMQPVLPAPSAKNYTYKSQHYLENEKHMGSQGVATEEQSLISLCRSENEKYSQVISEQWRLLASMKIETDPNKRATMKASFEKSDGEVRKMRERIVELSDKLKEVQKRTGLKRSAREKLDEEDVDRTDKEPKMEVDDE</sequence>
<dbReference type="SMART" id="SM00360">
    <property type="entry name" value="RRM"/>
    <property type="match status" value="1"/>
</dbReference>
<dbReference type="SUPFAM" id="SSF54928">
    <property type="entry name" value="RNA-binding domain, RBD"/>
    <property type="match status" value="1"/>
</dbReference>
<evidence type="ECO:0000256" key="1">
    <source>
        <dbReference type="ARBA" id="ARBA00022884"/>
    </source>
</evidence>
<dbReference type="PANTHER" id="PTHR14398:SF0">
    <property type="entry name" value="ZINC FINGER PROTEIN SWM"/>
    <property type="match status" value="1"/>
</dbReference>
<dbReference type="GO" id="GO:0005634">
    <property type="term" value="C:nucleus"/>
    <property type="evidence" value="ECO:0007669"/>
    <property type="project" value="TreeGrafter"/>
</dbReference>
<dbReference type="SMART" id="SM00356">
    <property type="entry name" value="ZnF_C3H1"/>
    <property type="match status" value="1"/>
</dbReference>
<dbReference type="InterPro" id="IPR012677">
    <property type="entry name" value="Nucleotide-bd_a/b_plait_sf"/>
</dbReference>
<dbReference type="InterPro" id="IPR002483">
    <property type="entry name" value="PWI_dom"/>
</dbReference>
<evidence type="ECO:0000256" key="4">
    <source>
        <dbReference type="PROSITE-ProRule" id="PRU00723"/>
    </source>
</evidence>
<dbReference type="GO" id="GO:0008270">
    <property type="term" value="F:zinc ion binding"/>
    <property type="evidence" value="ECO:0007669"/>
    <property type="project" value="UniProtKB-KW"/>
</dbReference>
<dbReference type="FunFam" id="3.30.70.330:FF:000208">
    <property type="entry name" value="RNA-binding protein 27 isoform X2"/>
    <property type="match status" value="1"/>
</dbReference>
<keyword evidence="4" id="KW-0862">Zinc</keyword>
<dbReference type="InterPro" id="IPR000504">
    <property type="entry name" value="RRM_dom"/>
</dbReference>
<comment type="function">
    <text evidence="2">May be involved in the turnover of nuclear polyadenylated (pA+) RNA.</text>
</comment>
<organism evidence="8 9">
    <name type="scientific">Steinernema hermaphroditum</name>
    <dbReference type="NCBI Taxonomy" id="289476"/>
    <lineage>
        <taxon>Eukaryota</taxon>
        <taxon>Metazoa</taxon>
        <taxon>Ecdysozoa</taxon>
        <taxon>Nematoda</taxon>
        <taxon>Chromadorea</taxon>
        <taxon>Rhabditida</taxon>
        <taxon>Tylenchina</taxon>
        <taxon>Panagrolaimomorpha</taxon>
        <taxon>Strongyloidoidea</taxon>
        <taxon>Steinernematidae</taxon>
        <taxon>Steinernema</taxon>
    </lineage>
</organism>
<feature type="region of interest" description="Disordered" evidence="5">
    <location>
        <begin position="124"/>
        <end position="169"/>
    </location>
</feature>